<reference evidence="2 3" key="1">
    <citation type="journal article" date="2013" name="Antonie Van Leeuwenhoek">
        <title>Sphingomonas ginsenosidivorax sp. nov., with the ability to transform ginsenosides.</title>
        <authorList>
            <person name="Jin X.F."/>
            <person name="Kim J.K."/>
            <person name="Liu Q.M."/>
            <person name="Kang M.S."/>
            <person name="He D."/>
            <person name="Jin F.X."/>
            <person name="Kim S.C."/>
            <person name="Im W.T."/>
        </authorList>
    </citation>
    <scope>NUCLEOTIDE SEQUENCE [LARGE SCALE GENOMIC DNA]</scope>
    <source>
        <strain evidence="2 3">KHI67</strain>
    </source>
</reference>
<name>A0A5C6UJF7_9SPHN</name>
<keyword evidence="3" id="KW-1185">Reference proteome</keyword>
<dbReference type="Pfam" id="PF13930">
    <property type="entry name" value="Endonuclea_NS_2"/>
    <property type="match status" value="1"/>
</dbReference>
<dbReference type="OrthoDB" id="7182479at2"/>
<sequence length="157" mass="17733">MPPRDERPVDETSPDRREVRNGYEYWIDASGRTRRVSGVLVVADKQVRSRTVQAQAGGPDRRPTDDGGHYIAARFKGPTEAFNHFAQDANFNRGGYRVLEDEWAREKRAGARVTVKISPVYGDGSTRPSAINVWFIVNGTLKSKKFPNERKEKIDGK</sequence>
<gene>
    <name evidence="2" type="ORF">FSB78_07370</name>
</gene>
<dbReference type="EMBL" id="VOQR01000001">
    <property type="protein sequence ID" value="TXC72819.1"/>
    <property type="molecule type" value="Genomic_DNA"/>
</dbReference>
<evidence type="ECO:0000259" key="1">
    <source>
        <dbReference type="Pfam" id="PF13930"/>
    </source>
</evidence>
<accession>A0A5C6UJF7</accession>
<protein>
    <recommendedName>
        <fullName evidence="1">Type VII secretion system protein EssD-like domain-containing protein</fullName>
    </recommendedName>
</protein>
<dbReference type="AlphaFoldDB" id="A0A5C6UJF7"/>
<organism evidence="2 3">
    <name type="scientific">Sphingomonas ginsenosidivorax</name>
    <dbReference type="NCBI Taxonomy" id="862135"/>
    <lineage>
        <taxon>Bacteria</taxon>
        <taxon>Pseudomonadati</taxon>
        <taxon>Pseudomonadota</taxon>
        <taxon>Alphaproteobacteria</taxon>
        <taxon>Sphingomonadales</taxon>
        <taxon>Sphingomonadaceae</taxon>
        <taxon>Sphingomonas</taxon>
    </lineage>
</organism>
<evidence type="ECO:0000313" key="2">
    <source>
        <dbReference type="EMBL" id="TXC72819.1"/>
    </source>
</evidence>
<proteinExistence type="predicted"/>
<evidence type="ECO:0000313" key="3">
    <source>
        <dbReference type="Proteomes" id="UP000321250"/>
    </source>
</evidence>
<comment type="caution">
    <text evidence="2">The sequence shown here is derived from an EMBL/GenBank/DDBJ whole genome shotgun (WGS) entry which is preliminary data.</text>
</comment>
<dbReference type="InterPro" id="IPR044927">
    <property type="entry name" value="Endonuclea_NS_2"/>
</dbReference>
<dbReference type="Proteomes" id="UP000321250">
    <property type="component" value="Unassembled WGS sequence"/>
</dbReference>
<feature type="domain" description="Type VII secretion system protein EssD-like" evidence="1">
    <location>
        <begin position="21"/>
        <end position="134"/>
    </location>
</feature>